<evidence type="ECO:0000313" key="5">
    <source>
        <dbReference type="Proteomes" id="UP000568877"/>
    </source>
</evidence>
<keyword evidence="1" id="KW-0328">Glycosyltransferase</keyword>
<accession>A0A6V8PQR6</accession>
<dbReference type="Pfam" id="PF13439">
    <property type="entry name" value="Glyco_transf_4"/>
    <property type="match status" value="1"/>
</dbReference>
<dbReference type="InterPro" id="IPR028098">
    <property type="entry name" value="Glyco_trans_4-like_N"/>
</dbReference>
<gene>
    <name evidence="4" type="ORF">HKBW3S42_01752</name>
</gene>
<dbReference type="AlphaFoldDB" id="A0A6V8PQR6"/>
<comment type="caution">
    <text evidence="4">The sequence shown here is derived from an EMBL/GenBank/DDBJ whole genome shotgun (WGS) entry which is preliminary data.</text>
</comment>
<dbReference type="Proteomes" id="UP000568877">
    <property type="component" value="Unassembled WGS sequence"/>
</dbReference>
<name>A0A6V8PQR6_9ACTN</name>
<reference evidence="4 5" key="1">
    <citation type="journal article" date="2020" name="Front. Microbiol.">
        <title>Single-cell genomics of novel Actinobacteria with the Wood-Ljungdahl pathway discovered in a serpentinizing system.</title>
        <authorList>
            <person name="Merino N."/>
            <person name="Kawai M."/>
            <person name="Boyd E.S."/>
            <person name="Colman D.R."/>
            <person name="McGlynn S.E."/>
            <person name="Nealson K.H."/>
            <person name="Kurokawa K."/>
            <person name="Hongoh Y."/>
        </authorList>
    </citation>
    <scope>NUCLEOTIDE SEQUENCE [LARGE SCALE GENOMIC DNA]</scope>
    <source>
        <strain evidence="4 5">S42</strain>
    </source>
</reference>
<dbReference type="SUPFAM" id="SSF53756">
    <property type="entry name" value="UDP-Glycosyltransferase/glycogen phosphorylase"/>
    <property type="match status" value="1"/>
</dbReference>
<keyword evidence="2" id="KW-0808">Transferase</keyword>
<feature type="domain" description="Glycosyltransferase subfamily 4-like N-terminal" evidence="3">
    <location>
        <begin position="17"/>
        <end position="173"/>
    </location>
</feature>
<evidence type="ECO:0000313" key="4">
    <source>
        <dbReference type="EMBL" id="GFP33416.1"/>
    </source>
</evidence>
<evidence type="ECO:0000259" key="3">
    <source>
        <dbReference type="Pfam" id="PF13439"/>
    </source>
</evidence>
<evidence type="ECO:0000256" key="2">
    <source>
        <dbReference type="ARBA" id="ARBA00022679"/>
    </source>
</evidence>
<dbReference type="Gene3D" id="3.40.50.2000">
    <property type="entry name" value="Glycogen Phosphorylase B"/>
    <property type="match status" value="1"/>
</dbReference>
<dbReference type="GO" id="GO:0016757">
    <property type="term" value="F:glycosyltransferase activity"/>
    <property type="evidence" value="ECO:0007669"/>
    <property type="project" value="UniProtKB-KW"/>
</dbReference>
<dbReference type="EMBL" id="BLSA01000463">
    <property type="protein sequence ID" value="GFP33416.1"/>
    <property type="molecule type" value="Genomic_DNA"/>
</dbReference>
<feature type="non-terminal residue" evidence="4">
    <location>
        <position position="181"/>
    </location>
</feature>
<sequence>MKILIFTWRDIRNPAAGGAEVFTHQISSRLAAKGHEVTLFTSTFRGCKNEEILDDVRIIRAGGRYTVYLHARVYYKKYFKGKYDVVVDEINTVPFFTPTFVKNGEKIIALIFQLAREFWSHEMHFPINYLGYYVLEERWLKNYIDIPTITICSSTKQDLLKLGFKKIFIVPIGLTIKPLEN</sequence>
<evidence type="ECO:0000256" key="1">
    <source>
        <dbReference type="ARBA" id="ARBA00022676"/>
    </source>
</evidence>
<organism evidence="4 5">
    <name type="scientific">Candidatus Hakubella thermalkaliphila</name>
    <dbReference type="NCBI Taxonomy" id="2754717"/>
    <lineage>
        <taxon>Bacteria</taxon>
        <taxon>Bacillati</taxon>
        <taxon>Actinomycetota</taxon>
        <taxon>Actinomycetota incertae sedis</taxon>
        <taxon>Candidatus Hakubellales</taxon>
        <taxon>Candidatus Hakubellaceae</taxon>
        <taxon>Candidatus Hakubella</taxon>
    </lineage>
</organism>
<proteinExistence type="predicted"/>
<protein>
    <recommendedName>
        <fullName evidence="3">Glycosyltransferase subfamily 4-like N-terminal domain-containing protein</fullName>
    </recommendedName>
</protein>